<dbReference type="Proteomes" id="UP000076481">
    <property type="component" value="Unassembled WGS sequence"/>
</dbReference>
<sequence length="71" mass="8252">MPALGILFLKGDHSLARQLHIRGMHMKLLTPVGLNRCNGGHLFEKKRLKGRFFFIPLMRLQLSRVWNRVVS</sequence>
<evidence type="ECO:0000313" key="2">
    <source>
        <dbReference type="Proteomes" id="UP000076481"/>
    </source>
</evidence>
<protein>
    <submittedName>
        <fullName evidence="1">Uncharacterized protein</fullName>
    </submittedName>
</protein>
<organism evidence="1 2">
    <name type="scientific">Pelodictyon luteolum</name>
    <dbReference type="NCBI Taxonomy" id="1100"/>
    <lineage>
        <taxon>Bacteria</taxon>
        <taxon>Pseudomonadati</taxon>
        <taxon>Chlorobiota</taxon>
        <taxon>Chlorobiia</taxon>
        <taxon>Chlorobiales</taxon>
        <taxon>Chlorobiaceae</taxon>
        <taxon>Chlorobium/Pelodictyon group</taxon>
        <taxon>Pelodictyon</taxon>
    </lineage>
</organism>
<accession>A0A165LGJ7</accession>
<reference evidence="1 2" key="1">
    <citation type="submission" date="2016-03" db="EMBL/GenBank/DDBJ databases">
        <title>Speciation and ecological success in dimly lit waters: horizontal gene transfer in a green sulfur bacteria bloom unveiled by metagenomic assembly.</title>
        <authorList>
            <person name="Llorens-Mares T."/>
            <person name="Liu Z."/>
            <person name="Allen L.Z."/>
            <person name="Rusch D.B."/>
            <person name="Craig M.T."/>
            <person name="Dupont C.L."/>
            <person name="Bryant D.A."/>
            <person name="Casamayor E.O."/>
        </authorList>
    </citation>
    <scope>NUCLEOTIDE SEQUENCE [LARGE SCALE GENOMIC DNA]</scope>
    <source>
        <strain evidence="1">CIII</strain>
    </source>
</reference>
<name>A0A165LGJ7_PELLU</name>
<proteinExistence type="predicted"/>
<gene>
    <name evidence="1" type="ORF">A3K90_07270</name>
</gene>
<dbReference type="EMBL" id="LVWG01000032">
    <property type="protein sequence ID" value="KZK74010.1"/>
    <property type="molecule type" value="Genomic_DNA"/>
</dbReference>
<comment type="caution">
    <text evidence="1">The sequence shown here is derived from an EMBL/GenBank/DDBJ whole genome shotgun (WGS) entry which is preliminary data.</text>
</comment>
<dbReference type="AlphaFoldDB" id="A0A165LGJ7"/>
<evidence type="ECO:0000313" key="1">
    <source>
        <dbReference type="EMBL" id="KZK74010.1"/>
    </source>
</evidence>